<organism evidence="3 4">
    <name type="scientific">Sistotremastrum suecicum HHB10207 ss-3</name>
    <dbReference type="NCBI Taxonomy" id="1314776"/>
    <lineage>
        <taxon>Eukaryota</taxon>
        <taxon>Fungi</taxon>
        <taxon>Dikarya</taxon>
        <taxon>Basidiomycota</taxon>
        <taxon>Agaricomycotina</taxon>
        <taxon>Agaricomycetes</taxon>
        <taxon>Sistotremastrales</taxon>
        <taxon>Sistotremastraceae</taxon>
        <taxon>Sistotremastrum</taxon>
    </lineage>
</organism>
<protein>
    <submittedName>
        <fullName evidence="3">Six-hairpin glycosidase</fullName>
    </submittedName>
</protein>
<proteinExistence type="predicted"/>
<evidence type="ECO:0000256" key="1">
    <source>
        <dbReference type="ARBA" id="ARBA00022801"/>
    </source>
</evidence>
<feature type="chain" id="PRO_5007870293" evidence="2">
    <location>
        <begin position="21"/>
        <end position="466"/>
    </location>
</feature>
<dbReference type="EMBL" id="KV428170">
    <property type="protein sequence ID" value="KZT34675.1"/>
    <property type="molecule type" value="Genomic_DNA"/>
</dbReference>
<dbReference type="AlphaFoldDB" id="A0A165ZVA0"/>
<gene>
    <name evidence="3" type="ORF">SISSUDRAFT_1036123</name>
</gene>
<keyword evidence="2" id="KW-0732">Signal</keyword>
<keyword evidence="4" id="KW-1185">Reference proteome</keyword>
<reference evidence="3 4" key="1">
    <citation type="journal article" date="2016" name="Mol. Biol. Evol.">
        <title>Comparative Genomics of Early-Diverging Mushroom-Forming Fungi Provides Insights into the Origins of Lignocellulose Decay Capabilities.</title>
        <authorList>
            <person name="Nagy L.G."/>
            <person name="Riley R."/>
            <person name="Tritt A."/>
            <person name="Adam C."/>
            <person name="Daum C."/>
            <person name="Floudas D."/>
            <person name="Sun H."/>
            <person name="Yadav J.S."/>
            <person name="Pangilinan J."/>
            <person name="Larsson K.H."/>
            <person name="Matsuura K."/>
            <person name="Barry K."/>
            <person name="Labutti K."/>
            <person name="Kuo R."/>
            <person name="Ohm R.A."/>
            <person name="Bhattacharya S.S."/>
            <person name="Shirouzu T."/>
            <person name="Yoshinaga Y."/>
            <person name="Martin F.M."/>
            <person name="Grigoriev I.V."/>
            <person name="Hibbett D.S."/>
        </authorList>
    </citation>
    <scope>NUCLEOTIDE SEQUENCE [LARGE SCALE GENOMIC DNA]</scope>
    <source>
        <strain evidence="3 4">HHB10207 ss-3</strain>
    </source>
</reference>
<dbReference type="Gene3D" id="1.50.10.10">
    <property type="match status" value="1"/>
</dbReference>
<dbReference type="GO" id="GO:0016798">
    <property type="term" value="F:hydrolase activity, acting on glycosyl bonds"/>
    <property type="evidence" value="ECO:0007669"/>
    <property type="project" value="UniProtKB-KW"/>
</dbReference>
<evidence type="ECO:0000256" key="2">
    <source>
        <dbReference type="SAM" id="SignalP"/>
    </source>
</evidence>
<dbReference type="PANTHER" id="PTHR41814">
    <property type="entry name" value="EXPRESSED PROTEIN"/>
    <property type="match status" value="1"/>
</dbReference>
<dbReference type="InterPro" id="IPR012341">
    <property type="entry name" value="6hp_glycosidase-like_sf"/>
</dbReference>
<name>A0A165ZVA0_9AGAM</name>
<dbReference type="InterPro" id="IPR008928">
    <property type="entry name" value="6-hairpin_glycosidase_sf"/>
</dbReference>
<dbReference type="Pfam" id="PF07470">
    <property type="entry name" value="Glyco_hydro_88"/>
    <property type="match status" value="1"/>
</dbReference>
<dbReference type="OrthoDB" id="4138492at2759"/>
<evidence type="ECO:0000313" key="3">
    <source>
        <dbReference type="EMBL" id="KZT34675.1"/>
    </source>
</evidence>
<dbReference type="PANTHER" id="PTHR41814:SF1">
    <property type="entry name" value="CELLULASE"/>
    <property type="match status" value="1"/>
</dbReference>
<keyword evidence="1" id="KW-0378">Hydrolase</keyword>
<accession>A0A165ZVA0</accession>
<evidence type="ECO:0000313" key="4">
    <source>
        <dbReference type="Proteomes" id="UP000076798"/>
    </source>
</evidence>
<feature type="signal peptide" evidence="2">
    <location>
        <begin position="1"/>
        <end position="20"/>
    </location>
</feature>
<dbReference type="SUPFAM" id="SSF48208">
    <property type="entry name" value="Six-hairpin glycosidases"/>
    <property type="match status" value="1"/>
</dbReference>
<sequence>MCRKPLTLFLAACLSTTTLAQNLSDATIQQVLNNLATGATHSWELGTRTEALLELQSTFSVFSSQPIPPPPSLSSPQSTSLSQIFNISLTVVNARPNDTSPAQPLFSKDTAAGDPCSMGVAVLLSNWTGQTGADFAGAAEQQLRYILEDVPQTSDGAISHRVSTLQLWSDSVYMVPPFLAYYGALTSNQSLLEQSYNQIKLYRKYLKDSNSSAGGLWQHIVLGPSGNDPGHWSTGNAWAAAGILRVYATILHSQFSNPLKSHRQDLGTWVNEIHDGIYAHLDPSSGLFFNYADNTSTFLDASSTALLASTVYRNALLTGQHRHIPSAEISRKALFGTNSDGSMAHFDGEGWLTPVVNPENTGVQGSKSPEGQAFVVELEAAWSDWVNAGSPGVNGGRRTGGMPLGFGFGFGFGWGGIVVGVGSFYRYDLIAQIFGREEENSKDRPKYELFGTFFGLMPIDAELREL</sequence>
<dbReference type="STRING" id="1314776.A0A165ZVA0"/>
<dbReference type="GO" id="GO:0005975">
    <property type="term" value="P:carbohydrate metabolic process"/>
    <property type="evidence" value="ECO:0007669"/>
    <property type="project" value="InterPro"/>
</dbReference>
<dbReference type="Proteomes" id="UP000076798">
    <property type="component" value="Unassembled WGS sequence"/>
</dbReference>
<dbReference type="InterPro" id="IPR010905">
    <property type="entry name" value="Glyco_hydro_88"/>
</dbReference>
<keyword evidence="3" id="KW-0326">Glycosidase</keyword>